<dbReference type="Proteomes" id="UP000092377">
    <property type="component" value="Unassembled WGS sequence"/>
</dbReference>
<dbReference type="GO" id="GO:0006629">
    <property type="term" value="P:lipid metabolic process"/>
    <property type="evidence" value="ECO:0007669"/>
    <property type="project" value="InterPro"/>
</dbReference>
<gene>
    <name evidence="2" type="ORF">AYY18_12290</name>
</gene>
<dbReference type="RefSeq" id="WP_067406647.1">
    <property type="nucleotide sequence ID" value="NZ_LZEY01000061.1"/>
</dbReference>
<proteinExistence type="predicted"/>
<keyword evidence="3" id="KW-1185">Reference proteome</keyword>
<dbReference type="AlphaFoldDB" id="A0A1B8GZD1"/>
<dbReference type="OrthoDB" id="9795622at2"/>
<dbReference type="Gene3D" id="3.20.20.190">
    <property type="entry name" value="Phosphatidylinositol (PI) phosphodiesterase"/>
    <property type="match status" value="1"/>
</dbReference>
<dbReference type="PANTHER" id="PTHR46211">
    <property type="entry name" value="GLYCEROPHOSPHORYL DIESTER PHOSPHODIESTERASE"/>
    <property type="match status" value="1"/>
</dbReference>
<sequence length="245" mass="27724">MIIAAHRGFASRAPENTMVAFREAVEFGCQWIETDVQLSADGVPVLIHDETVNRTTNGSGKVTDLTLRELRALDAGLWFGESFRAEKIPLLTDLLELAAENGTHLNLELKTELTDSDTAIADLCEATAAVIEMSDFPAEQILFSSFDTRTLRHMHKRMPLIRRGQLWEKIPEQPLTLLQEIDAFSVHCDWLFLQEKTVKFLKKSGYQVYCYTPNYPELVVHFADWGVGMLITDNPGVYKTENIFS</sequence>
<dbReference type="GO" id="GO:0008081">
    <property type="term" value="F:phosphoric diester hydrolase activity"/>
    <property type="evidence" value="ECO:0007669"/>
    <property type="project" value="InterPro"/>
</dbReference>
<dbReference type="EMBL" id="LZEY01000061">
    <property type="protein sequence ID" value="OBU02163.1"/>
    <property type="molecule type" value="Genomic_DNA"/>
</dbReference>
<evidence type="ECO:0000313" key="3">
    <source>
        <dbReference type="Proteomes" id="UP000092377"/>
    </source>
</evidence>
<dbReference type="InterPro" id="IPR030395">
    <property type="entry name" value="GP_PDE_dom"/>
</dbReference>
<organism evidence="2 3">
    <name type="scientific">Morganella psychrotolerans</name>
    <dbReference type="NCBI Taxonomy" id="368603"/>
    <lineage>
        <taxon>Bacteria</taxon>
        <taxon>Pseudomonadati</taxon>
        <taxon>Pseudomonadota</taxon>
        <taxon>Gammaproteobacteria</taxon>
        <taxon>Enterobacterales</taxon>
        <taxon>Morganellaceae</taxon>
        <taxon>Morganella</taxon>
    </lineage>
</organism>
<dbReference type="CDD" id="cd08562">
    <property type="entry name" value="GDPD_EcUgpQ_like"/>
    <property type="match status" value="1"/>
</dbReference>
<name>A0A1B8GZD1_9GAMM</name>
<accession>A0A1B8GZD1</accession>
<evidence type="ECO:0000313" key="2">
    <source>
        <dbReference type="EMBL" id="OBU02163.1"/>
    </source>
</evidence>
<dbReference type="PANTHER" id="PTHR46211:SF1">
    <property type="entry name" value="GLYCEROPHOSPHODIESTER PHOSPHODIESTERASE, CYTOPLASMIC"/>
    <property type="match status" value="1"/>
</dbReference>
<dbReference type="SUPFAM" id="SSF51695">
    <property type="entry name" value="PLC-like phosphodiesterases"/>
    <property type="match status" value="1"/>
</dbReference>
<comment type="caution">
    <text evidence="2">The sequence shown here is derived from an EMBL/GenBank/DDBJ whole genome shotgun (WGS) entry which is preliminary data.</text>
</comment>
<dbReference type="Pfam" id="PF03009">
    <property type="entry name" value="GDPD"/>
    <property type="match status" value="1"/>
</dbReference>
<dbReference type="InterPro" id="IPR017946">
    <property type="entry name" value="PLC-like_Pdiesterase_TIM-brl"/>
</dbReference>
<protein>
    <submittedName>
        <fullName evidence="2">Glycerophosphoryl diester phosphodiesterase</fullName>
    </submittedName>
</protein>
<dbReference type="PROSITE" id="PS50007">
    <property type="entry name" value="PIPLC_X_DOMAIN"/>
    <property type="match status" value="1"/>
</dbReference>
<reference evidence="3" key="1">
    <citation type="submission" date="2016-06" db="EMBL/GenBank/DDBJ databases">
        <authorList>
            <person name="Butler K."/>
        </authorList>
    </citation>
    <scope>NUCLEOTIDE SEQUENCE [LARGE SCALE GENOMIC DNA]</scope>
    <source>
        <strain evidence="3">GCSL-Mp20</strain>
    </source>
</reference>
<evidence type="ECO:0000259" key="1">
    <source>
        <dbReference type="PROSITE" id="PS51704"/>
    </source>
</evidence>
<dbReference type="PROSITE" id="PS51704">
    <property type="entry name" value="GP_PDE"/>
    <property type="match status" value="1"/>
</dbReference>
<feature type="domain" description="GP-PDE" evidence="1">
    <location>
        <begin position="1"/>
        <end position="242"/>
    </location>
</feature>